<accession>A0A380SUZ0</accession>
<dbReference type="AlphaFoldDB" id="A0A380SUZ0"/>
<reference evidence="3" key="1">
    <citation type="submission" date="2018-07" db="EMBL/GenBank/DDBJ databases">
        <authorList>
            <person name="Blom J."/>
        </authorList>
    </citation>
    <scope>NUCLEOTIDE SEQUENCE [LARGE SCALE GENOMIC DNA]</scope>
    <source>
        <strain evidence="3">CCOS 864</strain>
    </source>
</reference>
<dbReference type="Proteomes" id="UP000255177">
    <property type="component" value="Unassembled WGS sequence"/>
</dbReference>
<name>A0A380SUZ0_9PSED</name>
<sequence>MATIFSPLHTHSYGGCMRNAALISSIAALMVGCIQLPPQEVGQQAPQSQEKTNPQPAPSQQIIDSGQWIDFGGSNEMSFQLKKGSFRFDQDKGGVFVAVALGRILDQSNGQVSAIQFYVTAQECVNERGSLVMTDVQGAALNQFDFLFDAGNIASSIAQTICAVAFKKAAEVQQQNPQRVVPVKPKAPAI</sequence>
<evidence type="ECO:0000256" key="1">
    <source>
        <dbReference type="SAM" id="MobiDB-lite"/>
    </source>
</evidence>
<dbReference type="EMBL" id="UIDD01000004">
    <property type="protein sequence ID" value="SUQ61563.1"/>
    <property type="molecule type" value="Genomic_DNA"/>
</dbReference>
<evidence type="ECO:0000313" key="2">
    <source>
        <dbReference type="EMBL" id="SUQ61563.1"/>
    </source>
</evidence>
<keyword evidence="3" id="KW-1185">Reference proteome</keyword>
<organism evidence="2 3">
    <name type="scientific">Pseudomonas wadenswilerensis</name>
    <dbReference type="NCBI Taxonomy" id="1785161"/>
    <lineage>
        <taxon>Bacteria</taxon>
        <taxon>Pseudomonadati</taxon>
        <taxon>Pseudomonadota</taxon>
        <taxon>Gammaproteobacteria</taxon>
        <taxon>Pseudomonadales</taxon>
        <taxon>Pseudomonadaceae</taxon>
        <taxon>Pseudomonas</taxon>
    </lineage>
</organism>
<evidence type="ECO:0000313" key="3">
    <source>
        <dbReference type="Proteomes" id="UP000255177"/>
    </source>
</evidence>
<gene>
    <name evidence="2" type="ORF">CCOS864_00987</name>
</gene>
<feature type="region of interest" description="Disordered" evidence="1">
    <location>
        <begin position="41"/>
        <end position="60"/>
    </location>
</feature>
<proteinExistence type="predicted"/>
<protein>
    <submittedName>
        <fullName evidence="2">Putative exported protein</fullName>
    </submittedName>
</protein>